<dbReference type="InterPro" id="IPR029058">
    <property type="entry name" value="AB_hydrolase_fold"/>
</dbReference>
<evidence type="ECO:0000256" key="1">
    <source>
        <dbReference type="ARBA" id="ARBA00008645"/>
    </source>
</evidence>
<keyword evidence="2 6" id="KW-0378">Hydrolase</keyword>
<dbReference type="InterPro" id="IPR050261">
    <property type="entry name" value="FrsA_esterase"/>
</dbReference>
<name>A0ABP5KX16_9ACTN</name>
<feature type="region of interest" description="Disordered" evidence="3">
    <location>
        <begin position="23"/>
        <end position="72"/>
    </location>
</feature>
<dbReference type="PROSITE" id="PS51257">
    <property type="entry name" value="PROKAR_LIPOPROTEIN"/>
    <property type="match status" value="1"/>
</dbReference>
<evidence type="ECO:0000256" key="4">
    <source>
        <dbReference type="SAM" id="SignalP"/>
    </source>
</evidence>
<dbReference type="GO" id="GO:0016787">
    <property type="term" value="F:hydrolase activity"/>
    <property type="evidence" value="ECO:0007669"/>
    <property type="project" value="UniProtKB-KW"/>
</dbReference>
<dbReference type="Proteomes" id="UP001501771">
    <property type="component" value="Unassembled WGS sequence"/>
</dbReference>
<dbReference type="RefSeq" id="WP_344146719.1">
    <property type="nucleotide sequence ID" value="NZ_BAAAQR010000001.1"/>
</dbReference>
<dbReference type="InterPro" id="IPR001375">
    <property type="entry name" value="Peptidase_S9_cat"/>
</dbReference>
<dbReference type="SUPFAM" id="SSF53474">
    <property type="entry name" value="alpha/beta-Hydrolases"/>
    <property type="match status" value="1"/>
</dbReference>
<evidence type="ECO:0000313" key="6">
    <source>
        <dbReference type="EMBL" id="GAA2137066.1"/>
    </source>
</evidence>
<feature type="compositionally biased region" description="Low complexity" evidence="3">
    <location>
        <begin position="23"/>
        <end position="36"/>
    </location>
</feature>
<comment type="similarity">
    <text evidence="1">Belongs to the AB hydrolase superfamily.</text>
</comment>
<evidence type="ECO:0000259" key="5">
    <source>
        <dbReference type="Pfam" id="PF00326"/>
    </source>
</evidence>
<dbReference type="PANTHER" id="PTHR22946:SF9">
    <property type="entry name" value="POLYKETIDE TRANSFERASE AF380"/>
    <property type="match status" value="1"/>
</dbReference>
<sequence>MRRAPYGRAAGLAALALVAACSGPASDDAAPGSGASTAVPASPDRAPTTAPEQQTGQPPEQALPPVHDPVSLPALMRATPAPTRIVRQRLVATTDAYTRHEVTYRSDGLSVSGILLVPDGQGPFPGIVLNHGYIDPTSYVTGQGLAREQDWLARAGFAVLHTDYRGHAGSDPAGDVSRETRLGYTRDAINAVRALRREPYVDPDRLAMLGRSMGGGVTLNALVVAPGLVDAAVVYASVSSRYLDNLRHFTVPNRPEAVRALFERFGTPRERPRFYRELSARTYFDRITEPVLMHHGTADESCPFRWARTTQRLLTRAGVESRLEVYPGEHHAFVPRWQDSIVRTVRFLRRQLDG</sequence>
<proteinExistence type="inferred from homology"/>
<evidence type="ECO:0000256" key="3">
    <source>
        <dbReference type="SAM" id="MobiDB-lite"/>
    </source>
</evidence>
<feature type="signal peptide" evidence="4">
    <location>
        <begin position="1"/>
        <end position="29"/>
    </location>
</feature>
<feature type="domain" description="Peptidase S9 prolyl oligopeptidase catalytic" evidence="5">
    <location>
        <begin position="148"/>
        <end position="350"/>
    </location>
</feature>
<keyword evidence="7" id="KW-1185">Reference proteome</keyword>
<reference evidence="7" key="1">
    <citation type="journal article" date="2019" name="Int. J. Syst. Evol. Microbiol.">
        <title>The Global Catalogue of Microorganisms (GCM) 10K type strain sequencing project: providing services to taxonomists for standard genome sequencing and annotation.</title>
        <authorList>
            <consortium name="The Broad Institute Genomics Platform"/>
            <consortium name="The Broad Institute Genome Sequencing Center for Infectious Disease"/>
            <person name="Wu L."/>
            <person name="Ma J."/>
        </authorList>
    </citation>
    <scope>NUCLEOTIDE SEQUENCE [LARGE SCALE GENOMIC DNA]</scope>
    <source>
        <strain evidence="7">JCM 16022</strain>
    </source>
</reference>
<accession>A0ABP5KX16</accession>
<evidence type="ECO:0000313" key="7">
    <source>
        <dbReference type="Proteomes" id="UP001501771"/>
    </source>
</evidence>
<evidence type="ECO:0000256" key="2">
    <source>
        <dbReference type="ARBA" id="ARBA00022801"/>
    </source>
</evidence>
<organism evidence="6 7">
    <name type="scientific">Nocardioides koreensis</name>
    <dbReference type="NCBI Taxonomy" id="433651"/>
    <lineage>
        <taxon>Bacteria</taxon>
        <taxon>Bacillati</taxon>
        <taxon>Actinomycetota</taxon>
        <taxon>Actinomycetes</taxon>
        <taxon>Propionibacteriales</taxon>
        <taxon>Nocardioidaceae</taxon>
        <taxon>Nocardioides</taxon>
    </lineage>
</organism>
<keyword evidence="4" id="KW-0732">Signal</keyword>
<dbReference type="EMBL" id="BAAAQR010000001">
    <property type="protein sequence ID" value="GAA2137066.1"/>
    <property type="molecule type" value="Genomic_DNA"/>
</dbReference>
<dbReference type="PANTHER" id="PTHR22946">
    <property type="entry name" value="DIENELACTONE HYDROLASE DOMAIN-CONTAINING PROTEIN-RELATED"/>
    <property type="match status" value="1"/>
</dbReference>
<comment type="caution">
    <text evidence="6">The sequence shown here is derived from an EMBL/GenBank/DDBJ whole genome shotgun (WGS) entry which is preliminary data.</text>
</comment>
<protein>
    <submittedName>
        <fullName evidence="6">Alpha/beta fold hydrolase</fullName>
    </submittedName>
</protein>
<feature type="chain" id="PRO_5046452967" evidence="4">
    <location>
        <begin position="30"/>
        <end position="354"/>
    </location>
</feature>
<dbReference type="Pfam" id="PF00326">
    <property type="entry name" value="Peptidase_S9"/>
    <property type="match status" value="1"/>
</dbReference>
<dbReference type="Gene3D" id="3.40.50.1820">
    <property type="entry name" value="alpha/beta hydrolase"/>
    <property type="match status" value="1"/>
</dbReference>
<gene>
    <name evidence="6" type="ORF">GCM10009844_03780</name>
</gene>